<keyword evidence="3 17" id="KW-0479">Metal-binding</keyword>
<evidence type="ECO:0000313" key="21">
    <source>
        <dbReference type="Proteomes" id="UP000050465"/>
    </source>
</evidence>
<dbReference type="Gene3D" id="1.10.8.280">
    <property type="entry name" value="ABC transporter ATPase domain-like"/>
    <property type="match status" value="1"/>
</dbReference>
<feature type="zinc finger region" description="C4-type" evidence="17">
    <location>
        <begin position="852"/>
        <end position="878"/>
    </location>
</feature>
<comment type="function">
    <text evidence="17">The UvrABC repair system catalyzes the recognition and processing of DNA lesions. UvrA is an ATPase and a DNA-binding protein. A damage recognition complex composed of 2 UvrA and 2 UvrB subunits scans DNA for abnormalities. When the presence of a lesion has been verified by UvrB, the UvrA molecules dissociate.</text>
</comment>
<evidence type="ECO:0000256" key="6">
    <source>
        <dbReference type="ARBA" id="ARBA00022763"/>
    </source>
</evidence>
<protein>
    <recommendedName>
        <fullName evidence="15 17">UvrABC system protein A</fullName>
        <shortName evidence="17">UvrA protein</shortName>
    </recommendedName>
    <alternativeName>
        <fullName evidence="16 17">Excinuclease ABC subunit A</fullName>
    </alternativeName>
</protein>
<feature type="region of interest" description="Disordered" evidence="18">
    <location>
        <begin position="320"/>
        <end position="349"/>
    </location>
</feature>
<keyword evidence="2 17" id="KW-0963">Cytoplasm</keyword>
<dbReference type="InterPro" id="IPR003593">
    <property type="entry name" value="AAA+_ATPase"/>
</dbReference>
<feature type="zinc finger region" description="C4-type" evidence="17">
    <location>
        <begin position="360"/>
        <end position="387"/>
    </location>
</feature>
<evidence type="ECO:0000256" key="18">
    <source>
        <dbReference type="SAM" id="MobiDB-lite"/>
    </source>
</evidence>
<keyword evidence="4 17" id="KW-0677">Repeat</keyword>
<keyword evidence="10 17" id="KW-0067">ATP-binding</keyword>
<dbReference type="Gene3D" id="3.30.1490.20">
    <property type="entry name" value="ATP-grasp fold, A domain"/>
    <property type="match status" value="1"/>
</dbReference>
<evidence type="ECO:0000256" key="5">
    <source>
        <dbReference type="ARBA" id="ARBA00022741"/>
    </source>
</evidence>
<dbReference type="GO" id="GO:0006289">
    <property type="term" value="P:nucleotide-excision repair"/>
    <property type="evidence" value="ECO:0007669"/>
    <property type="project" value="UniProtKB-UniRule"/>
</dbReference>
<evidence type="ECO:0000313" key="20">
    <source>
        <dbReference type="EMBL" id="KPQ34042.1"/>
    </source>
</evidence>
<dbReference type="PANTHER" id="PTHR43152:SF3">
    <property type="entry name" value="UVRABC SYSTEM PROTEIN A"/>
    <property type="match status" value="1"/>
</dbReference>
<evidence type="ECO:0000256" key="8">
    <source>
        <dbReference type="ARBA" id="ARBA00022771"/>
    </source>
</evidence>
<proteinExistence type="inferred from homology"/>
<sequence>MPSKKKSDSAQPSANSSAKSSAKSSASAAKAKTATSDKAASNKEQTARKSAKARPAAHVDGEHLNGQSNSIDLSDTKNLIRISGARQHNLKNISLDLPRDKMIVFTGVSGSGKSSLAFDTIFAEGQRRYVESLSAYARQFLGQVDKPDVDAIEGLSPAISIDQKSTSHNPRSTVGTVTEIYDYLRLLYGRAGQPHCPQCDRSIAPQSIDQMVDQVMELPDKTRFQILAPVVRGKKGTHQKLLSALAAEGFVRVRINGEARELNDNIELDKNKTHDIEVVVDRLVKKDDLQERLVDSLSTALKRSEGIAIIDVLPVKQEVKPDVKPDASSADKDQDKRDLEKDPAIPTPPAEIVFSENFACPEHGAVMDELSPRLFSFNSPYGACPHCHGLGSLQRFSAELVVPDPTVPVYAAIAPWSEKDNTYYFSLLYSVGQAFGFELQSPWQSLTDEQMHIILHGSKEKIYIETDSRYGTQKGYHRRYEGVLPMLQRQYQEASSDTYKQKLEKYLIDQPCEVCNGAKLKPESLAVRIGPYNIKDFTSVSIRECRDRVYELVGENGEAPKLTNRQIAIGELVLKEIKARLTFLLDVGLDYLTLDRTARTLSGGEAQRIRLATQIGAGLSGVLYVLDEPSIGLHQRDNDRLLNTLQRLKNLGNTLIVVEHDEDTMRAADYIVDIGPGAGIHGGEIVAQGQLEDILNCEKSLTGTYLSGRQKIETPADRRPGNGRSIQIRNAHLNNLQNIDVDIPLGKFVCITGVSGSGKSTLINELLYPAIRHFFGSKIPMPKAMAPIKGLKALDKAIVIDQSPIGRTPRSNPATYTGLFDVVRDLYTETIEAKARGYKRGQFSFNVKGGRCEACGGQGVNVIEMNFLPDVYVQCEVCKGARYNRETLQVKYKGKNISDVLETTAEEGLGFFENIPKAASRLQTMVDVGLGYVRLGQTAPTLSGGEAQRMKLASELARRSTGKTLYLIDEPTTGLSFYDVHKLLDVVQRLVDKGNSVIMIEHNLDMIRCCDWVIDLGPEGGDRGGQIIAEGTPEAVAAVEGSYTGHYLKEVLVQHPPSKK</sequence>
<dbReference type="GO" id="GO:0008270">
    <property type="term" value="F:zinc ion binding"/>
    <property type="evidence" value="ECO:0007669"/>
    <property type="project" value="UniProtKB-UniRule"/>
</dbReference>
<feature type="compositionally biased region" description="Basic and acidic residues" evidence="18">
    <location>
        <begin position="320"/>
        <end position="343"/>
    </location>
</feature>
<keyword evidence="11 17" id="KW-0267">Excision nuclease</keyword>
<keyword evidence="12 17" id="KW-0238">DNA-binding</keyword>
<evidence type="ECO:0000256" key="4">
    <source>
        <dbReference type="ARBA" id="ARBA00022737"/>
    </source>
</evidence>
<keyword evidence="8 17" id="KW-0863">Zinc-finger</keyword>
<dbReference type="CDD" id="cd03271">
    <property type="entry name" value="ABC_UvrA_II"/>
    <property type="match status" value="1"/>
</dbReference>
<keyword evidence="6 17" id="KW-0227">DNA damage</keyword>
<dbReference type="PROSITE" id="PS50893">
    <property type="entry name" value="ABC_TRANSPORTER_2"/>
    <property type="match status" value="1"/>
</dbReference>
<evidence type="ECO:0000256" key="2">
    <source>
        <dbReference type="ARBA" id="ARBA00022490"/>
    </source>
</evidence>
<gene>
    <name evidence="17 20" type="primary">uvrA</name>
    <name evidence="20" type="ORF">HLUCCA11_16595</name>
</gene>
<comment type="caution">
    <text evidence="20">The sequence shown here is derived from an EMBL/GenBank/DDBJ whole genome shotgun (WGS) entry which is preliminary data.</text>
</comment>
<evidence type="ECO:0000256" key="14">
    <source>
        <dbReference type="ARBA" id="ARBA00038000"/>
    </source>
</evidence>
<dbReference type="GO" id="GO:0009381">
    <property type="term" value="F:excinuclease ABC activity"/>
    <property type="evidence" value="ECO:0007669"/>
    <property type="project" value="UniProtKB-UniRule"/>
</dbReference>
<evidence type="ECO:0000256" key="16">
    <source>
        <dbReference type="ARBA" id="ARBA00042156"/>
    </source>
</evidence>
<dbReference type="NCBIfam" id="TIGR00630">
    <property type="entry name" value="uvra"/>
    <property type="match status" value="1"/>
</dbReference>
<dbReference type="Gene3D" id="3.40.50.300">
    <property type="entry name" value="P-loop containing nucleotide triphosphate hydrolases"/>
    <property type="match status" value="2"/>
</dbReference>
<dbReference type="PATRIC" id="fig|1666911.3.peg.1028"/>
<dbReference type="InterPro" id="IPR027417">
    <property type="entry name" value="P-loop_NTPase"/>
</dbReference>
<evidence type="ECO:0000256" key="13">
    <source>
        <dbReference type="ARBA" id="ARBA00023204"/>
    </source>
</evidence>
<dbReference type="STRING" id="1666911.HLUCCA11_16595"/>
<dbReference type="PROSITE" id="PS00211">
    <property type="entry name" value="ABC_TRANSPORTER_1"/>
    <property type="match status" value="2"/>
</dbReference>
<evidence type="ECO:0000256" key="11">
    <source>
        <dbReference type="ARBA" id="ARBA00022881"/>
    </source>
</evidence>
<keyword evidence="5 17" id="KW-0547">Nucleotide-binding</keyword>
<dbReference type="InterPro" id="IPR017871">
    <property type="entry name" value="ABC_transporter-like_CS"/>
</dbReference>
<dbReference type="NCBIfam" id="NF001503">
    <property type="entry name" value="PRK00349.1"/>
    <property type="match status" value="1"/>
</dbReference>
<comment type="similarity">
    <text evidence="14 17">Belongs to the ABC transporter superfamily. UvrA family.</text>
</comment>
<evidence type="ECO:0000256" key="17">
    <source>
        <dbReference type="HAMAP-Rule" id="MF_00205"/>
    </source>
</evidence>
<dbReference type="GO" id="GO:0003677">
    <property type="term" value="F:DNA binding"/>
    <property type="evidence" value="ECO:0007669"/>
    <property type="project" value="UniProtKB-UniRule"/>
</dbReference>
<evidence type="ECO:0000256" key="3">
    <source>
        <dbReference type="ARBA" id="ARBA00022723"/>
    </source>
</evidence>
<dbReference type="AlphaFoldDB" id="A0A0N8KML1"/>
<dbReference type="Proteomes" id="UP000050465">
    <property type="component" value="Unassembled WGS sequence"/>
</dbReference>
<feature type="compositionally biased region" description="Low complexity" evidence="18">
    <location>
        <begin position="13"/>
        <end position="43"/>
    </location>
</feature>
<dbReference type="InterPro" id="IPR041552">
    <property type="entry name" value="UvrA_DNA-bd"/>
</dbReference>
<dbReference type="CDD" id="cd03270">
    <property type="entry name" value="ABC_UvrA_I"/>
    <property type="match status" value="1"/>
</dbReference>
<feature type="region of interest" description="Disordered" evidence="18">
    <location>
        <begin position="1"/>
        <end position="71"/>
    </location>
</feature>
<accession>A0A0N8KML1</accession>
<dbReference type="SUPFAM" id="SSF52540">
    <property type="entry name" value="P-loop containing nucleoside triphosphate hydrolases"/>
    <property type="match status" value="2"/>
</dbReference>
<dbReference type="GO" id="GO:0005524">
    <property type="term" value="F:ATP binding"/>
    <property type="evidence" value="ECO:0007669"/>
    <property type="project" value="UniProtKB-UniRule"/>
</dbReference>
<dbReference type="InterPro" id="IPR013815">
    <property type="entry name" value="ATP_grasp_subdomain_1"/>
</dbReference>
<dbReference type="SMART" id="SM00382">
    <property type="entry name" value="AAA"/>
    <property type="match status" value="1"/>
</dbReference>
<dbReference type="GO" id="GO:0009432">
    <property type="term" value="P:SOS response"/>
    <property type="evidence" value="ECO:0007669"/>
    <property type="project" value="UniProtKB-UniRule"/>
</dbReference>
<feature type="domain" description="ABC transporter" evidence="19">
    <location>
        <begin position="721"/>
        <end position="1049"/>
    </location>
</feature>
<dbReference type="EMBL" id="LJZR01000024">
    <property type="protein sequence ID" value="KPQ34042.1"/>
    <property type="molecule type" value="Genomic_DNA"/>
</dbReference>
<dbReference type="Gene3D" id="1.20.1580.10">
    <property type="entry name" value="ABC transporter ATPase like domain"/>
    <property type="match status" value="2"/>
</dbReference>
<dbReference type="GO" id="GO:0009380">
    <property type="term" value="C:excinuclease repair complex"/>
    <property type="evidence" value="ECO:0007669"/>
    <property type="project" value="InterPro"/>
</dbReference>
<dbReference type="Pfam" id="PF17755">
    <property type="entry name" value="UvrA_DNA-bind"/>
    <property type="match status" value="1"/>
</dbReference>
<dbReference type="InterPro" id="IPR003439">
    <property type="entry name" value="ABC_transporter-like_ATP-bd"/>
</dbReference>
<keyword evidence="17" id="KW-0742">SOS response</keyword>
<feature type="binding site" evidence="17">
    <location>
        <begin position="107"/>
        <end position="114"/>
    </location>
    <ligand>
        <name>ATP</name>
        <dbReference type="ChEBI" id="CHEBI:30616"/>
    </ligand>
</feature>
<dbReference type="InterPro" id="IPR041102">
    <property type="entry name" value="UvrA_inter"/>
</dbReference>
<dbReference type="InterPro" id="IPR004602">
    <property type="entry name" value="UvrA"/>
</dbReference>
<keyword evidence="9 17" id="KW-0862">Zinc</keyword>
<evidence type="ECO:0000259" key="19">
    <source>
        <dbReference type="PROSITE" id="PS50893"/>
    </source>
</evidence>
<evidence type="ECO:0000256" key="10">
    <source>
        <dbReference type="ARBA" id="ARBA00022840"/>
    </source>
</evidence>
<keyword evidence="13 17" id="KW-0234">DNA repair</keyword>
<comment type="subunit">
    <text evidence="17">Forms a heterotetramer with UvrB during the search for lesions.</text>
</comment>
<feature type="binding site" evidence="17">
    <location>
        <begin position="753"/>
        <end position="760"/>
    </location>
    <ligand>
        <name>ATP</name>
        <dbReference type="ChEBI" id="CHEBI:30616"/>
    </ligand>
</feature>
<dbReference type="Pfam" id="PF17760">
    <property type="entry name" value="UvrA_inter"/>
    <property type="match status" value="1"/>
</dbReference>
<evidence type="ECO:0000256" key="9">
    <source>
        <dbReference type="ARBA" id="ARBA00022833"/>
    </source>
</evidence>
<evidence type="ECO:0000256" key="7">
    <source>
        <dbReference type="ARBA" id="ARBA00022769"/>
    </source>
</evidence>
<dbReference type="GO" id="GO:0016887">
    <property type="term" value="F:ATP hydrolysis activity"/>
    <property type="evidence" value="ECO:0007669"/>
    <property type="project" value="InterPro"/>
</dbReference>
<name>A0A0N8KML1_9CYAN</name>
<evidence type="ECO:0000256" key="15">
    <source>
        <dbReference type="ARBA" id="ARBA00039316"/>
    </source>
</evidence>
<organism evidence="20 21">
    <name type="scientific">Phormidesmis priestleyi Ana</name>
    <dbReference type="NCBI Taxonomy" id="1666911"/>
    <lineage>
        <taxon>Bacteria</taxon>
        <taxon>Bacillati</taxon>
        <taxon>Cyanobacteriota</taxon>
        <taxon>Cyanophyceae</taxon>
        <taxon>Leptolyngbyales</taxon>
        <taxon>Leptolyngbyaceae</taxon>
        <taxon>Phormidesmis</taxon>
    </lineage>
</organism>
<evidence type="ECO:0000256" key="12">
    <source>
        <dbReference type="ARBA" id="ARBA00023125"/>
    </source>
</evidence>
<dbReference type="GO" id="GO:0005737">
    <property type="term" value="C:cytoplasm"/>
    <property type="evidence" value="ECO:0007669"/>
    <property type="project" value="UniProtKB-SubCell"/>
</dbReference>
<evidence type="ECO:0000256" key="1">
    <source>
        <dbReference type="ARBA" id="ARBA00004496"/>
    </source>
</evidence>
<dbReference type="HAMAP" id="MF_00205">
    <property type="entry name" value="UvrA"/>
    <property type="match status" value="1"/>
</dbReference>
<keyword evidence="7 17" id="KW-0228">DNA excision</keyword>
<dbReference type="PANTHER" id="PTHR43152">
    <property type="entry name" value="UVRABC SYSTEM PROTEIN A"/>
    <property type="match status" value="1"/>
</dbReference>
<comment type="subcellular location">
    <subcellularLocation>
        <location evidence="1 17">Cytoplasm</location>
    </subcellularLocation>
</comment>
<reference evidence="20 21" key="1">
    <citation type="submission" date="2015-09" db="EMBL/GenBank/DDBJ databases">
        <title>Identification and resolution of microdiversity through metagenomic sequencing of parallel consortia.</title>
        <authorList>
            <person name="Nelson W.C."/>
            <person name="Romine M.F."/>
            <person name="Lindemann S.R."/>
        </authorList>
    </citation>
    <scope>NUCLEOTIDE SEQUENCE [LARGE SCALE GENOMIC DNA]</scope>
    <source>
        <strain evidence="20">Ana</strain>
    </source>
</reference>